<dbReference type="InterPro" id="IPR023577">
    <property type="entry name" value="CYTH_domain"/>
</dbReference>
<dbReference type="PANTHER" id="PTHR40114:SF1">
    <property type="entry name" value="SLR0698 PROTEIN"/>
    <property type="match status" value="1"/>
</dbReference>
<proteinExistence type="predicted"/>
<name>A0A1G7AE99_9RHOB</name>
<dbReference type="STRING" id="282683.SAMN04488105_10192"/>
<reference evidence="4" key="1">
    <citation type="submission" date="2016-10" db="EMBL/GenBank/DDBJ databases">
        <authorList>
            <person name="Varghese N."/>
            <person name="Submissions S."/>
        </authorList>
    </citation>
    <scope>NUCLEOTIDE SEQUENCE [LARGE SCALE GENOMIC DNA]</scope>
    <source>
        <strain evidence="4">DSM 10146</strain>
    </source>
</reference>
<dbReference type="SUPFAM" id="SSF55154">
    <property type="entry name" value="CYTH-like phosphatases"/>
    <property type="match status" value="1"/>
</dbReference>
<dbReference type="PROSITE" id="PS51707">
    <property type="entry name" value="CYTH"/>
    <property type="match status" value="1"/>
</dbReference>
<accession>A0A1G7AE99</accession>
<evidence type="ECO:0000313" key="4">
    <source>
        <dbReference type="Proteomes" id="UP000198994"/>
    </source>
</evidence>
<feature type="domain" description="CYTH" evidence="2">
    <location>
        <begin position="2"/>
        <end position="147"/>
    </location>
</feature>
<dbReference type="EMBL" id="FNAV01000001">
    <property type="protein sequence ID" value="SDE13090.1"/>
    <property type="molecule type" value="Genomic_DNA"/>
</dbReference>
<dbReference type="Pfam" id="PF01928">
    <property type="entry name" value="CYTH"/>
    <property type="match status" value="1"/>
</dbReference>
<dbReference type="PIRSF" id="PIRSF016487">
    <property type="entry name" value="CYTH_UCP016487"/>
    <property type="match status" value="1"/>
</dbReference>
<evidence type="ECO:0000313" key="3">
    <source>
        <dbReference type="EMBL" id="SDE13090.1"/>
    </source>
</evidence>
<dbReference type="Gene3D" id="2.40.320.10">
    <property type="entry name" value="Hypothetical Protein Pfu-838710-001"/>
    <property type="match status" value="1"/>
</dbReference>
<dbReference type="PANTHER" id="PTHR40114">
    <property type="entry name" value="SLR0698 PROTEIN"/>
    <property type="match status" value="1"/>
</dbReference>
<protein>
    <submittedName>
        <fullName evidence="3">Adenylate cyclase</fullName>
    </submittedName>
</protein>
<dbReference type="OrthoDB" id="9805588at2"/>
<gene>
    <name evidence="3" type="ORF">SAMN04488105_10192</name>
</gene>
<dbReference type="SMART" id="SM01118">
    <property type="entry name" value="CYTH"/>
    <property type="match status" value="1"/>
</dbReference>
<dbReference type="Proteomes" id="UP000198994">
    <property type="component" value="Unassembled WGS sequence"/>
</dbReference>
<evidence type="ECO:0000259" key="2">
    <source>
        <dbReference type="PROSITE" id="PS51707"/>
    </source>
</evidence>
<feature type="active site" description="Proton acceptor" evidence="1">
    <location>
        <position position="29"/>
    </location>
</feature>
<organism evidence="3 4">
    <name type="scientific">Salipiger thiooxidans</name>
    <dbReference type="NCBI Taxonomy" id="282683"/>
    <lineage>
        <taxon>Bacteria</taxon>
        <taxon>Pseudomonadati</taxon>
        <taxon>Pseudomonadota</taxon>
        <taxon>Alphaproteobacteria</taxon>
        <taxon>Rhodobacterales</taxon>
        <taxon>Roseobacteraceae</taxon>
        <taxon>Salipiger</taxon>
    </lineage>
</organism>
<sequence length="152" mass="16883">MAQEIERKFLVASLPDLGEAEARKIRQGYVTVPSDSVQVRLRQKGEKFFLTVKGQGGLVRSEHEAEISAEAFEAMWPSTGDRRIEKVRWTGRLENGHVYELDLFEDRELRLVEVEFASEAEAAAFEPPAWFGADVTGNHAYSNNVLASGGGA</sequence>
<keyword evidence="4" id="KW-1185">Reference proteome</keyword>
<dbReference type="RefSeq" id="WP_089954122.1">
    <property type="nucleotide sequence ID" value="NZ_FNAV01000001.1"/>
</dbReference>
<dbReference type="InterPro" id="IPR033469">
    <property type="entry name" value="CYTH-like_dom_sf"/>
</dbReference>
<dbReference type="AlphaFoldDB" id="A0A1G7AE99"/>
<dbReference type="InterPro" id="IPR012042">
    <property type="entry name" value="NeuTTM/CthTTM-like"/>
</dbReference>
<evidence type="ECO:0000256" key="1">
    <source>
        <dbReference type="PIRSR" id="PIRSR016487-1"/>
    </source>
</evidence>